<gene>
    <name evidence="2" type="ORF">HMPREF0554_1254</name>
</gene>
<name>D0GIY7_9FUSO</name>
<reference evidence="2 3" key="1">
    <citation type="submission" date="2009-10" db="EMBL/GenBank/DDBJ databases">
        <authorList>
            <person name="Harkins D.M."/>
            <person name="Madupu R."/>
            <person name="Durkin A.S."/>
            <person name="Torralba M."/>
            <person name="Methe B."/>
            <person name="Sutton G.G."/>
            <person name="Strausberg R.L."/>
            <person name="Nelson K.E."/>
        </authorList>
    </citation>
    <scope>NUCLEOTIDE SEQUENCE [LARGE SCALE GENOMIC DNA]</scope>
    <source>
        <strain evidence="2 3">F0264</strain>
    </source>
</reference>
<feature type="transmembrane region" description="Helical" evidence="1">
    <location>
        <begin position="78"/>
        <end position="96"/>
    </location>
</feature>
<dbReference type="AlphaFoldDB" id="D0GIY7"/>
<comment type="caution">
    <text evidence="2">The sequence shown here is derived from an EMBL/GenBank/DDBJ whole genome shotgun (WGS) entry which is preliminary data.</text>
</comment>
<keyword evidence="3" id="KW-1185">Reference proteome</keyword>
<evidence type="ECO:0000313" key="3">
    <source>
        <dbReference type="Proteomes" id="UP000004226"/>
    </source>
</evidence>
<feature type="transmembrane region" description="Helical" evidence="1">
    <location>
        <begin position="237"/>
        <end position="253"/>
    </location>
</feature>
<organism evidence="2 3">
    <name type="scientific">Pseudoleptotrichia goodfellowii F0264</name>
    <dbReference type="NCBI Taxonomy" id="596323"/>
    <lineage>
        <taxon>Bacteria</taxon>
        <taxon>Fusobacteriati</taxon>
        <taxon>Fusobacteriota</taxon>
        <taxon>Fusobacteriia</taxon>
        <taxon>Fusobacteriales</taxon>
        <taxon>Leptotrichiaceae</taxon>
        <taxon>Pseudoleptotrichia</taxon>
    </lineage>
</organism>
<dbReference type="EMBL" id="ADAD01000030">
    <property type="protein sequence ID" value="EEY35943.1"/>
    <property type="molecule type" value="Genomic_DNA"/>
</dbReference>
<feature type="transmembrane region" description="Helical" evidence="1">
    <location>
        <begin position="172"/>
        <end position="192"/>
    </location>
</feature>
<dbReference type="Proteomes" id="UP000004226">
    <property type="component" value="Unassembled WGS sequence"/>
</dbReference>
<feature type="transmembrane region" description="Helical" evidence="1">
    <location>
        <begin position="289"/>
        <end position="312"/>
    </location>
</feature>
<keyword evidence="1" id="KW-1133">Transmembrane helix</keyword>
<feature type="transmembrane region" description="Helical" evidence="1">
    <location>
        <begin position="48"/>
        <end position="66"/>
    </location>
</feature>
<sequence length="331" mass="39118">MTGIIFYNQSKGNKIVLEYVEKMKEKFSYKYLIKEILKNLNYNLVKDTHSLTLLVISINLSLLVLNDNLKVIDLEKNVLGVLIRLFIISNVILKLLKKVIIFLREFISNLNNELLKIIKARKDKKMLEVYKKILKNMNFKVLMFIFYLCFLVISNIVIIIKQKNILFKNSSMALFLILIMWTGYIFLFNINISYDKEKNILMKVLKSNNIKEFSSEIKEILKQNIKVEIKKIKITKIPYILISIIISIGVIILDKLKELFSLNFKVNYENLRINGQVVKKMLVIFLKNFPPLICLIFLISSISFIILVRYFFMKELIILYRMNVVVEEYNI</sequence>
<feature type="transmembrane region" description="Helical" evidence="1">
    <location>
        <begin position="141"/>
        <end position="160"/>
    </location>
</feature>
<accession>D0GIY7</accession>
<keyword evidence="1" id="KW-0472">Membrane</keyword>
<keyword evidence="1" id="KW-0812">Transmembrane</keyword>
<dbReference type="RefSeq" id="WP_006806441.1">
    <property type="nucleotide sequence ID" value="NZ_ADAD01000030.1"/>
</dbReference>
<evidence type="ECO:0000256" key="1">
    <source>
        <dbReference type="SAM" id="Phobius"/>
    </source>
</evidence>
<proteinExistence type="predicted"/>
<evidence type="ECO:0000313" key="2">
    <source>
        <dbReference type="EMBL" id="EEY35943.1"/>
    </source>
</evidence>
<protein>
    <submittedName>
        <fullName evidence="2">Uncharacterized protein</fullName>
    </submittedName>
</protein>